<dbReference type="PIRSF" id="PIRSF000525">
    <property type="entry name" value="SerC"/>
    <property type="match status" value="1"/>
</dbReference>
<dbReference type="InterPro" id="IPR022278">
    <property type="entry name" value="Pser_aminoTfrase"/>
</dbReference>
<evidence type="ECO:0000256" key="8">
    <source>
        <dbReference type="ARBA" id="ARBA00023096"/>
    </source>
</evidence>
<dbReference type="OrthoDB" id="9809412at2"/>
<evidence type="ECO:0000256" key="4">
    <source>
        <dbReference type="ARBA" id="ARBA00022576"/>
    </source>
</evidence>
<evidence type="ECO:0000256" key="2">
    <source>
        <dbReference type="ARBA" id="ARBA00005099"/>
    </source>
</evidence>
<comment type="cofactor">
    <cofactor evidence="12">
        <name>pyridoxal 5'-phosphate</name>
        <dbReference type="ChEBI" id="CHEBI:597326"/>
    </cofactor>
    <text evidence="12">Binds 1 pyridoxal phosphate per subunit.</text>
</comment>
<dbReference type="RefSeq" id="WP_054551353.1">
    <property type="nucleotide sequence ID" value="NZ_LJTC01000002.1"/>
</dbReference>
<sequence>MTKYNFCAGPAMLPPAVMQKAQKEFIDWQGLGVSVMEISHRSSDFLALTTKCEASLRRLMNISDEFEVLFMHGGGRGQFSAVPLNLHLDDKPAVYCENGVWSKGATSEAAKFTAVESINVRDDEQQNGQFSIKPASSWELPADASYIHYCPNETVDGIEIFDVPSHPSAPIVADMSSTILSREFDVNQFDLIYAGAQKNIGPSGLSIVIIRKTLLEREGLAKPGILDYALEAKQGSMYNTPPTFAWYLAAEVFEWLEANGGVKAMEEQNIAKAELLYNYIDSSDFYSNKVAKHCRSRMNVPFWLNDESLNDKFISESKEAGLLALEGHRIVGGMRASIYNAMPLEGVQALVNFMEKFAKENS</sequence>
<dbReference type="InterPro" id="IPR015421">
    <property type="entry name" value="PyrdxlP-dep_Trfase_major"/>
</dbReference>
<keyword evidence="4 12" id="KW-0032">Aminotransferase</keyword>
<evidence type="ECO:0000313" key="15">
    <source>
        <dbReference type="EMBL" id="KPM84601.1"/>
    </source>
</evidence>
<dbReference type="PANTHER" id="PTHR43247:SF1">
    <property type="entry name" value="PHOSPHOSERINE AMINOTRANSFERASE"/>
    <property type="match status" value="1"/>
</dbReference>
<dbReference type="Proteomes" id="UP000050378">
    <property type="component" value="Unassembled WGS sequence"/>
</dbReference>
<keyword evidence="7 12" id="KW-0663">Pyridoxal phosphate</keyword>
<dbReference type="UniPathway" id="UPA00135">
    <property type="reaction ID" value="UER00197"/>
</dbReference>
<evidence type="ECO:0000256" key="7">
    <source>
        <dbReference type="ARBA" id="ARBA00022898"/>
    </source>
</evidence>
<evidence type="ECO:0000313" key="16">
    <source>
        <dbReference type="Proteomes" id="UP000050378"/>
    </source>
</evidence>
<keyword evidence="8 12" id="KW-0664">Pyridoxine biosynthesis</keyword>
<evidence type="ECO:0000256" key="1">
    <source>
        <dbReference type="ARBA" id="ARBA00004915"/>
    </source>
</evidence>
<dbReference type="UniPathway" id="UPA00244">
    <property type="reaction ID" value="UER00311"/>
</dbReference>
<dbReference type="HAMAP" id="MF_00160">
    <property type="entry name" value="SerC_aminotrans_5"/>
    <property type="match status" value="1"/>
</dbReference>
<reference evidence="15 16" key="1">
    <citation type="submission" date="2015-09" db="EMBL/GenBank/DDBJ databases">
        <title>Draft Genome Sequence of Pseudoalteromonas lipolytica UCD-48B.</title>
        <authorList>
            <person name="Krusor M."/>
            <person name="Coil D.A."/>
            <person name="Lang J.M."/>
            <person name="Eisen J.A."/>
            <person name="Alexiev A."/>
        </authorList>
    </citation>
    <scope>NUCLEOTIDE SEQUENCE [LARGE SCALE GENOMIC DNA]</scope>
    <source>
        <strain evidence="15 16">UCD-48B</strain>
    </source>
</reference>
<dbReference type="EC" id="2.6.1.52" evidence="12"/>
<feature type="binding site" evidence="12">
    <location>
        <position position="154"/>
    </location>
    <ligand>
        <name>pyridoxal 5'-phosphate</name>
        <dbReference type="ChEBI" id="CHEBI:597326"/>
    </ligand>
</feature>
<comment type="caution">
    <text evidence="15">The sequence shown here is derived from an EMBL/GenBank/DDBJ whole genome shotgun (WGS) entry which is preliminary data.</text>
</comment>
<dbReference type="InterPro" id="IPR015424">
    <property type="entry name" value="PyrdxlP-dep_Trfase"/>
</dbReference>
<comment type="function">
    <text evidence="12">Catalyzes the reversible conversion of 3-phosphohydroxypyruvate to phosphoserine and of 3-hydroxy-2-oxo-4-phosphonooxybutanoate to phosphohydroxythreonine.</text>
</comment>
<keyword evidence="6 12" id="KW-0808">Transferase</keyword>
<feature type="domain" description="Aminotransferase class V" evidence="14">
    <location>
        <begin position="4"/>
        <end position="350"/>
    </location>
</feature>
<comment type="similarity">
    <text evidence="3 12">Belongs to the class-V pyridoxal-phosphate-dependent aminotransferase family. SerC subfamily.</text>
</comment>
<dbReference type="Gene3D" id="3.90.1150.10">
    <property type="entry name" value="Aspartate Aminotransferase, domain 1"/>
    <property type="match status" value="1"/>
</dbReference>
<dbReference type="GO" id="GO:0004648">
    <property type="term" value="F:O-phospho-L-serine:2-oxoglutarate aminotransferase activity"/>
    <property type="evidence" value="ECO:0007669"/>
    <property type="project" value="UniProtKB-UniRule"/>
</dbReference>
<dbReference type="FunFam" id="3.90.1150.10:FF:000006">
    <property type="entry name" value="Phosphoserine aminotransferase"/>
    <property type="match status" value="1"/>
</dbReference>
<dbReference type="PATRIC" id="fig|570156.3.peg.404"/>
<dbReference type="GO" id="GO:0008615">
    <property type="term" value="P:pyridoxine biosynthetic process"/>
    <property type="evidence" value="ECO:0007669"/>
    <property type="project" value="UniProtKB-UniRule"/>
</dbReference>
<gene>
    <name evidence="12" type="primary">serC</name>
    <name evidence="15" type="ORF">AOG27_02055</name>
</gene>
<feature type="binding site" evidence="12">
    <location>
        <position position="41"/>
    </location>
    <ligand>
        <name>L-glutamate</name>
        <dbReference type="ChEBI" id="CHEBI:29985"/>
    </ligand>
</feature>
<comment type="subunit">
    <text evidence="12">Homodimer.</text>
</comment>
<evidence type="ECO:0000256" key="6">
    <source>
        <dbReference type="ARBA" id="ARBA00022679"/>
    </source>
</evidence>
<dbReference type="GO" id="GO:0005737">
    <property type="term" value="C:cytoplasm"/>
    <property type="evidence" value="ECO:0007669"/>
    <property type="project" value="UniProtKB-SubCell"/>
</dbReference>
<dbReference type="GO" id="GO:0006564">
    <property type="term" value="P:L-serine biosynthetic process"/>
    <property type="evidence" value="ECO:0007669"/>
    <property type="project" value="UniProtKB-UniRule"/>
</dbReference>
<evidence type="ECO:0000256" key="9">
    <source>
        <dbReference type="ARBA" id="ARBA00023299"/>
    </source>
</evidence>
<dbReference type="AlphaFoldDB" id="A0A0P7E4R2"/>
<evidence type="ECO:0000256" key="12">
    <source>
        <dbReference type="HAMAP-Rule" id="MF_00160"/>
    </source>
</evidence>
<dbReference type="EMBL" id="LJTC01000002">
    <property type="protein sequence ID" value="KPM84601.1"/>
    <property type="molecule type" value="Genomic_DNA"/>
</dbReference>
<organism evidence="15 16">
    <name type="scientific">Pseudoalteromonas lipolytica</name>
    <dbReference type="NCBI Taxonomy" id="570156"/>
    <lineage>
        <taxon>Bacteria</taxon>
        <taxon>Pseudomonadati</taxon>
        <taxon>Pseudomonadota</taxon>
        <taxon>Gammaproteobacteria</taxon>
        <taxon>Alteromonadales</taxon>
        <taxon>Pseudoalteromonadaceae</taxon>
        <taxon>Pseudoalteromonas</taxon>
    </lineage>
</organism>
<proteinExistence type="inferred from homology"/>
<feature type="modified residue" description="N6-(pyridoxal phosphate)lysine" evidence="12">
    <location>
        <position position="198"/>
    </location>
</feature>
<comment type="pathway">
    <text evidence="1 12">Cofactor biosynthesis; pyridoxine 5'-phosphate biosynthesis; pyridoxine 5'-phosphate from D-erythrose 4-phosphate: step 3/5.</text>
</comment>
<dbReference type="GO" id="GO:0030170">
    <property type="term" value="F:pyridoxal phosphate binding"/>
    <property type="evidence" value="ECO:0007669"/>
    <property type="project" value="UniProtKB-UniRule"/>
</dbReference>
<dbReference type="Pfam" id="PF00266">
    <property type="entry name" value="Aminotran_5"/>
    <property type="match status" value="1"/>
</dbReference>
<dbReference type="NCBIfam" id="NF003764">
    <property type="entry name" value="PRK05355.1"/>
    <property type="match status" value="1"/>
</dbReference>
<evidence type="ECO:0000259" key="14">
    <source>
        <dbReference type="Pfam" id="PF00266"/>
    </source>
</evidence>
<comment type="pathway">
    <text evidence="2 12 13">Amino-acid biosynthesis; L-serine biosynthesis; L-serine from 3-phospho-D-glycerate: step 2/3.</text>
</comment>
<protein>
    <recommendedName>
        <fullName evidence="12">Phosphoserine aminotransferase</fullName>
        <ecNumber evidence="12">2.6.1.52</ecNumber>
    </recommendedName>
    <alternativeName>
        <fullName evidence="12">Phosphohydroxythreonine aminotransferase</fullName>
        <shortName evidence="12">PSAT</shortName>
    </alternativeName>
</protein>
<dbReference type="Gene3D" id="3.40.640.10">
    <property type="entry name" value="Type I PLP-dependent aspartate aminotransferase-like (Major domain)"/>
    <property type="match status" value="1"/>
</dbReference>
<comment type="catalytic activity">
    <reaction evidence="11 12 13">
        <text>O-phospho-L-serine + 2-oxoglutarate = 3-phosphooxypyruvate + L-glutamate</text>
        <dbReference type="Rhea" id="RHEA:14329"/>
        <dbReference type="ChEBI" id="CHEBI:16810"/>
        <dbReference type="ChEBI" id="CHEBI:18110"/>
        <dbReference type="ChEBI" id="CHEBI:29985"/>
        <dbReference type="ChEBI" id="CHEBI:57524"/>
        <dbReference type="EC" id="2.6.1.52"/>
    </reaction>
</comment>
<dbReference type="STRING" id="570156.AOG27_02055"/>
<dbReference type="InterPro" id="IPR020578">
    <property type="entry name" value="Aminotrans_V_PyrdxlP_BS"/>
</dbReference>
<feature type="binding site" evidence="12">
    <location>
        <position position="197"/>
    </location>
    <ligand>
        <name>pyridoxal 5'-phosphate</name>
        <dbReference type="ChEBI" id="CHEBI:597326"/>
    </ligand>
</feature>
<keyword evidence="9 12" id="KW-0718">Serine biosynthesis</keyword>
<evidence type="ECO:0000256" key="13">
    <source>
        <dbReference type="RuleBase" id="RU004505"/>
    </source>
</evidence>
<dbReference type="SUPFAM" id="SSF53383">
    <property type="entry name" value="PLP-dependent transferases"/>
    <property type="match status" value="1"/>
</dbReference>
<dbReference type="InterPro" id="IPR000192">
    <property type="entry name" value="Aminotrans_V_dom"/>
</dbReference>
<accession>A0A0P7E4R2</accession>
<feature type="binding site" evidence="12">
    <location>
        <position position="101"/>
    </location>
    <ligand>
        <name>pyridoxal 5'-phosphate</name>
        <dbReference type="ChEBI" id="CHEBI:597326"/>
    </ligand>
</feature>
<feature type="binding site" evidence="12">
    <location>
        <position position="174"/>
    </location>
    <ligand>
        <name>pyridoxal 5'-phosphate</name>
        <dbReference type="ChEBI" id="CHEBI:597326"/>
    </ligand>
</feature>
<evidence type="ECO:0000256" key="5">
    <source>
        <dbReference type="ARBA" id="ARBA00022605"/>
    </source>
</evidence>
<name>A0A0P7E4R2_9GAMM</name>
<comment type="subcellular location">
    <subcellularLocation>
        <location evidence="12">Cytoplasm</location>
    </subcellularLocation>
</comment>
<evidence type="ECO:0000256" key="11">
    <source>
        <dbReference type="ARBA" id="ARBA00049007"/>
    </source>
</evidence>
<keyword evidence="12" id="KW-0963">Cytoplasm</keyword>
<evidence type="ECO:0000256" key="10">
    <source>
        <dbReference type="ARBA" id="ARBA00047630"/>
    </source>
</evidence>
<dbReference type="PANTHER" id="PTHR43247">
    <property type="entry name" value="PHOSPHOSERINE AMINOTRANSFERASE"/>
    <property type="match status" value="1"/>
</dbReference>
<dbReference type="PROSITE" id="PS00595">
    <property type="entry name" value="AA_TRANSFER_CLASS_5"/>
    <property type="match status" value="1"/>
</dbReference>
<comment type="catalytic activity">
    <reaction evidence="10 12">
        <text>4-(phosphooxy)-L-threonine + 2-oxoglutarate = (R)-3-hydroxy-2-oxo-4-phosphooxybutanoate + L-glutamate</text>
        <dbReference type="Rhea" id="RHEA:16573"/>
        <dbReference type="ChEBI" id="CHEBI:16810"/>
        <dbReference type="ChEBI" id="CHEBI:29985"/>
        <dbReference type="ChEBI" id="CHEBI:58452"/>
        <dbReference type="ChEBI" id="CHEBI:58538"/>
        <dbReference type="EC" id="2.6.1.52"/>
    </reaction>
</comment>
<comment type="caution">
    <text evidence="12">Lacks conserved residue(s) required for the propagation of feature annotation.</text>
</comment>
<keyword evidence="5 12" id="KW-0028">Amino-acid biosynthesis</keyword>
<evidence type="ECO:0000256" key="3">
    <source>
        <dbReference type="ARBA" id="ARBA00006904"/>
    </source>
</evidence>
<feature type="binding site" evidence="12">
    <location>
        <begin position="239"/>
        <end position="240"/>
    </location>
    <ligand>
        <name>pyridoxal 5'-phosphate</name>
        <dbReference type="ChEBI" id="CHEBI:597326"/>
    </ligand>
</feature>
<feature type="binding site" evidence="12">
    <location>
        <begin position="75"/>
        <end position="76"/>
    </location>
    <ligand>
        <name>pyridoxal 5'-phosphate</name>
        <dbReference type="ChEBI" id="CHEBI:597326"/>
    </ligand>
</feature>
<dbReference type="NCBIfam" id="TIGR01364">
    <property type="entry name" value="serC_1"/>
    <property type="match status" value="1"/>
</dbReference>
<dbReference type="InterPro" id="IPR015422">
    <property type="entry name" value="PyrdxlP-dep_Trfase_small"/>
</dbReference>
<dbReference type="FunFam" id="3.40.640.10:FF:000010">
    <property type="entry name" value="Phosphoserine aminotransferase"/>
    <property type="match status" value="1"/>
</dbReference>